<gene>
    <name evidence="1" type="ORF">MIU77_01585</name>
</gene>
<organism evidence="1 2">
    <name type="scientific">Mycolicibacillus parakoreensis</name>
    <dbReference type="NCBI Taxonomy" id="1069221"/>
    <lineage>
        <taxon>Bacteria</taxon>
        <taxon>Bacillati</taxon>
        <taxon>Actinomycetota</taxon>
        <taxon>Actinomycetes</taxon>
        <taxon>Mycobacteriales</taxon>
        <taxon>Mycobacteriaceae</taxon>
        <taxon>Mycolicibacillus</taxon>
    </lineage>
</organism>
<dbReference type="RefSeq" id="WP_240171347.1">
    <property type="nucleotide sequence ID" value="NZ_CP092365.1"/>
</dbReference>
<evidence type="ECO:0000313" key="1">
    <source>
        <dbReference type="EMBL" id="ULN53091.1"/>
    </source>
</evidence>
<evidence type="ECO:0000313" key="2">
    <source>
        <dbReference type="Proteomes" id="UP001055200"/>
    </source>
</evidence>
<name>A0ABY3U314_9MYCO</name>
<dbReference type="Proteomes" id="UP001055200">
    <property type="component" value="Chromosome"/>
</dbReference>
<dbReference type="EMBL" id="CP092365">
    <property type="protein sequence ID" value="ULN53091.1"/>
    <property type="molecule type" value="Genomic_DNA"/>
</dbReference>
<keyword evidence="2" id="KW-1185">Reference proteome</keyword>
<sequence>MSWMLPALVPGLLIAATFGLDRLESRLRAPRAAPDSQVRPPRHGDRV</sequence>
<accession>A0ABY3U314</accession>
<proteinExistence type="predicted"/>
<reference evidence="1" key="1">
    <citation type="submission" date="2022-08" db="EMBL/GenBank/DDBJ databases">
        <title>Complete genome sequence of 14 non-tuberculosis mycobacteria type-strains.</title>
        <authorList>
            <person name="Igarashi Y."/>
            <person name="Osugi A."/>
            <person name="Mitarai S."/>
        </authorList>
    </citation>
    <scope>NUCLEOTIDE SEQUENCE</scope>
    <source>
        <strain evidence="1">DSM 45575</strain>
    </source>
</reference>
<protein>
    <submittedName>
        <fullName evidence="1">Uncharacterized protein</fullName>
    </submittedName>
</protein>